<comment type="caution">
    <text evidence="3">The sequence shown here is derived from an EMBL/GenBank/DDBJ whole genome shotgun (WGS) entry which is preliminary data.</text>
</comment>
<dbReference type="EMBL" id="PSQE01000005">
    <property type="protein sequence ID" value="RHN56346.1"/>
    <property type="molecule type" value="Genomic_DNA"/>
</dbReference>
<dbReference type="Gramene" id="rna31731">
    <property type="protein sequence ID" value="RHN56346.1"/>
    <property type="gene ID" value="gene31731"/>
</dbReference>
<sequence>MIFCRKKRHYLIINRNLFLLQSFIHSQWKRFLSLLVIFFFSNTLPLLLLLLLLLLHHHHFNHNNNPIIIIITQSSSLHFHSDKHKKHSSLPSLMLHYTENALFHQSQSTWEQLLNSSYNPSLHFISKLFKSYTKQNKFNEIINILHSLSSKKLTLLPQFYSLAISCFGAAGKVKLMEETIDEMVSKGFQIDSKTGNEILLCYSVFGSLNEMENAYGRFKRSRFLIEENVIRAMSYGYLKKRKFYELGQFVRDVGLGRRNVGNLLWNLLLLSYSANFKMKSLQREFVRMVELGFRPDVTTFNIRALAFSRMALFWDLHLSIDI</sequence>
<keyword evidence="2" id="KW-0472">Membrane</keyword>
<dbReference type="InterPro" id="IPR011990">
    <property type="entry name" value="TPR-like_helical_dom_sf"/>
</dbReference>
<name>A0A396HSK8_MEDTR</name>
<accession>A0A396HSK8</accession>
<proteinExistence type="predicted"/>
<dbReference type="PANTHER" id="PTHR47493">
    <property type="entry name" value="OS08G0520200 PROTEIN"/>
    <property type="match status" value="1"/>
</dbReference>
<gene>
    <name evidence="3" type="ORF">MtrunA17_Chr5g0428491</name>
</gene>
<feature type="transmembrane region" description="Helical" evidence="2">
    <location>
        <begin position="31"/>
        <end position="55"/>
    </location>
</feature>
<keyword evidence="2" id="KW-1133">Transmembrane helix</keyword>
<evidence type="ECO:0000313" key="3">
    <source>
        <dbReference type="EMBL" id="RHN56346.1"/>
    </source>
</evidence>
<dbReference type="InterPro" id="IPR002885">
    <property type="entry name" value="PPR_rpt"/>
</dbReference>
<protein>
    <submittedName>
        <fullName evidence="3">Putative pentatricopeptide</fullName>
    </submittedName>
</protein>
<keyword evidence="1" id="KW-0677">Repeat</keyword>
<dbReference type="NCBIfam" id="TIGR00756">
    <property type="entry name" value="PPR"/>
    <property type="match status" value="1"/>
</dbReference>
<organism evidence="3">
    <name type="scientific">Medicago truncatula</name>
    <name type="common">Barrel medic</name>
    <name type="synonym">Medicago tribuloides</name>
    <dbReference type="NCBI Taxonomy" id="3880"/>
    <lineage>
        <taxon>Eukaryota</taxon>
        <taxon>Viridiplantae</taxon>
        <taxon>Streptophyta</taxon>
        <taxon>Embryophyta</taxon>
        <taxon>Tracheophyta</taxon>
        <taxon>Spermatophyta</taxon>
        <taxon>Magnoliopsida</taxon>
        <taxon>eudicotyledons</taxon>
        <taxon>Gunneridae</taxon>
        <taxon>Pentapetalae</taxon>
        <taxon>rosids</taxon>
        <taxon>fabids</taxon>
        <taxon>Fabales</taxon>
        <taxon>Fabaceae</taxon>
        <taxon>Papilionoideae</taxon>
        <taxon>50 kb inversion clade</taxon>
        <taxon>NPAAA clade</taxon>
        <taxon>Hologalegina</taxon>
        <taxon>IRL clade</taxon>
        <taxon>Trifolieae</taxon>
        <taxon>Medicago</taxon>
    </lineage>
</organism>
<evidence type="ECO:0000256" key="2">
    <source>
        <dbReference type="SAM" id="Phobius"/>
    </source>
</evidence>
<dbReference type="AlphaFoldDB" id="A0A396HSK8"/>
<dbReference type="Proteomes" id="UP000265566">
    <property type="component" value="Chromosome 5"/>
</dbReference>
<evidence type="ECO:0000256" key="1">
    <source>
        <dbReference type="ARBA" id="ARBA00022737"/>
    </source>
</evidence>
<keyword evidence="2" id="KW-0812">Transmembrane</keyword>
<dbReference type="PANTHER" id="PTHR47493:SF1">
    <property type="entry name" value="OS08G0520200 PROTEIN"/>
    <property type="match status" value="1"/>
</dbReference>
<reference evidence="3" key="1">
    <citation type="journal article" date="2018" name="Nat. Plants">
        <title>Whole-genome landscape of Medicago truncatula symbiotic genes.</title>
        <authorList>
            <person name="Pecrix Y."/>
            <person name="Gamas P."/>
            <person name="Carrere S."/>
        </authorList>
    </citation>
    <scope>NUCLEOTIDE SEQUENCE</scope>
    <source>
        <tissue evidence="3">Leaves</tissue>
    </source>
</reference>
<dbReference type="Gene3D" id="1.25.40.10">
    <property type="entry name" value="Tetratricopeptide repeat domain"/>
    <property type="match status" value="1"/>
</dbReference>